<accession>A0A5N6HPT9</accession>
<evidence type="ECO:0000313" key="1">
    <source>
        <dbReference type="EMBL" id="KAE8397741.1"/>
    </source>
</evidence>
<evidence type="ECO:0000313" key="2">
    <source>
        <dbReference type="Proteomes" id="UP000325579"/>
    </source>
</evidence>
<gene>
    <name evidence="1" type="ORF">BDV37DRAFT_264987</name>
</gene>
<dbReference type="Proteomes" id="UP000325579">
    <property type="component" value="Unassembled WGS sequence"/>
</dbReference>
<name>A0A5N7CUE8_9EURO</name>
<reference evidence="1 2" key="1">
    <citation type="submission" date="2019-04" db="EMBL/GenBank/DDBJ databases">
        <authorList>
            <consortium name="DOE Joint Genome Institute"/>
            <person name="Mondo S."/>
            <person name="Kjaerbolling I."/>
            <person name="Vesth T."/>
            <person name="Frisvad J.C."/>
            <person name="Nybo J.L."/>
            <person name="Theobald S."/>
            <person name="Kildgaard S."/>
            <person name="Isbrandt T."/>
            <person name="Kuo A."/>
            <person name="Sato A."/>
            <person name="Lyhne E.K."/>
            <person name="Kogle M.E."/>
            <person name="Wiebenga A."/>
            <person name="Kun R.S."/>
            <person name="Lubbers R.J."/>
            <person name="Makela M.R."/>
            <person name="Barry K."/>
            <person name="Chovatia M."/>
            <person name="Clum A."/>
            <person name="Daum C."/>
            <person name="Haridas S."/>
            <person name="He G."/>
            <person name="LaButti K."/>
            <person name="Lipzen A."/>
            <person name="Riley R."/>
            <person name="Salamov A."/>
            <person name="Simmons B.A."/>
            <person name="Magnuson J.K."/>
            <person name="Henrissat B."/>
            <person name="Mortensen U.H."/>
            <person name="Larsen T.O."/>
            <person name="Devries R.P."/>
            <person name="Grigoriev I.V."/>
            <person name="Machida M."/>
            <person name="Baker S.E."/>
            <person name="Andersen M.R."/>
            <person name="Cantor M.N."/>
            <person name="Hua S.X."/>
        </authorList>
    </citation>
    <scope>NUCLEOTIDE SEQUENCE [LARGE SCALE GENOMIC DNA]</scope>
    <source>
        <strain evidence="1 2">CBS 119388</strain>
    </source>
</reference>
<dbReference type="GeneID" id="43668419"/>
<protein>
    <submittedName>
        <fullName evidence="1">Uncharacterized protein</fullName>
    </submittedName>
</protein>
<proteinExistence type="predicted"/>
<accession>A0A5N7CUE8</accession>
<sequence length="51" mass="5996">MHWCGILVYIILLLFVTRRWLRIFFSHHLCNILAMKNGSCFSIAEHDCVAC</sequence>
<dbReference type="AlphaFoldDB" id="A0A5N7CUE8"/>
<dbReference type="EMBL" id="ML736880">
    <property type="protein sequence ID" value="KAE8397741.1"/>
    <property type="molecule type" value="Genomic_DNA"/>
</dbReference>
<dbReference type="RefSeq" id="XP_031935060.1">
    <property type="nucleotide sequence ID" value="XM_032083728.1"/>
</dbReference>
<organism evidence="1 2">
    <name type="scientific">Aspergillus pseudonomiae</name>
    <dbReference type="NCBI Taxonomy" id="1506151"/>
    <lineage>
        <taxon>Eukaryota</taxon>
        <taxon>Fungi</taxon>
        <taxon>Dikarya</taxon>
        <taxon>Ascomycota</taxon>
        <taxon>Pezizomycotina</taxon>
        <taxon>Eurotiomycetes</taxon>
        <taxon>Eurotiomycetidae</taxon>
        <taxon>Eurotiales</taxon>
        <taxon>Aspergillaceae</taxon>
        <taxon>Aspergillus</taxon>
        <taxon>Aspergillus subgen. Circumdati</taxon>
    </lineage>
</organism>
<keyword evidence="2" id="KW-1185">Reference proteome</keyword>